<dbReference type="CDD" id="cd00075">
    <property type="entry name" value="HATPase"/>
    <property type="match status" value="1"/>
</dbReference>
<dbReference type="Gene3D" id="1.10.287.130">
    <property type="match status" value="1"/>
</dbReference>
<feature type="transmembrane region" description="Helical" evidence="13">
    <location>
        <begin position="142"/>
        <end position="164"/>
    </location>
</feature>
<dbReference type="Gene3D" id="3.30.565.10">
    <property type="entry name" value="Histidine kinase-like ATPase, C-terminal domain"/>
    <property type="match status" value="1"/>
</dbReference>
<dbReference type="InterPro" id="IPR050428">
    <property type="entry name" value="TCS_sensor_his_kinase"/>
</dbReference>
<keyword evidence="7 13" id="KW-0812">Transmembrane</keyword>
<dbReference type="GO" id="GO:0000155">
    <property type="term" value="F:phosphorelay sensor kinase activity"/>
    <property type="evidence" value="ECO:0007669"/>
    <property type="project" value="InterPro"/>
</dbReference>
<keyword evidence="10 15" id="KW-0067">ATP-binding</keyword>
<dbReference type="SUPFAM" id="SSF55874">
    <property type="entry name" value="ATPase domain of HSP90 chaperone/DNA topoisomerase II/histidine kinase"/>
    <property type="match status" value="1"/>
</dbReference>
<evidence type="ECO:0000256" key="3">
    <source>
        <dbReference type="ARBA" id="ARBA00004236"/>
    </source>
</evidence>
<dbReference type="InterPro" id="IPR036890">
    <property type="entry name" value="HATPase_C_sf"/>
</dbReference>
<feature type="domain" description="Histidine kinase" evidence="14">
    <location>
        <begin position="221"/>
        <end position="427"/>
    </location>
</feature>
<keyword evidence="8" id="KW-0547">Nucleotide-binding</keyword>
<evidence type="ECO:0000313" key="15">
    <source>
        <dbReference type="EMBL" id="XAO44871.1"/>
    </source>
</evidence>
<evidence type="ECO:0000256" key="13">
    <source>
        <dbReference type="SAM" id="Phobius"/>
    </source>
</evidence>
<evidence type="ECO:0000256" key="4">
    <source>
        <dbReference type="ARBA" id="ARBA00012438"/>
    </source>
</evidence>
<dbReference type="InterPro" id="IPR036097">
    <property type="entry name" value="HisK_dim/P_sf"/>
</dbReference>
<keyword evidence="5" id="KW-0597">Phosphoprotein</keyword>
<dbReference type="SUPFAM" id="SSF47384">
    <property type="entry name" value="Homodimeric domain of signal transducing histidine kinase"/>
    <property type="match status" value="1"/>
</dbReference>
<dbReference type="InterPro" id="IPR003594">
    <property type="entry name" value="HATPase_dom"/>
</dbReference>
<evidence type="ECO:0000256" key="6">
    <source>
        <dbReference type="ARBA" id="ARBA00022679"/>
    </source>
</evidence>
<keyword evidence="9" id="KW-0418">Kinase</keyword>
<comment type="catalytic activity">
    <reaction evidence="1">
        <text>ATP + protein L-histidine = ADP + protein N-phospho-L-histidine.</text>
        <dbReference type="EC" id="2.7.13.3"/>
    </reaction>
</comment>
<feature type="transmembrane region" description="Helical" evidence="13">
    <location>
        <begin position="12"/>
        <end position="33"/>
    </location>
</feature>
<dbReference type="GO" id="GO:0005524">
    <property type="term" value="F:ATP binding"/>
    <property type="evidence" value="ECO:0007669"/>
    <property type="project" value="UniProtKB-KW"/>
</dbReference>
<keyword evidence="11 13" id="KW-1133">Transmembrane helix</keyword>
<dbReference type="PANTHER" id="PTHR45436">
    <property type="entry name" value="SENSOR HISTIDINE KINASE YKOH"/>
    <property type="match status" value="1"/>
</dbReference>
<dbReference type="PROSITE" id="PS50109">
    <property type="entry name" value="HIS_KIN"/>
    <property type="match status" value="1"/>
</dbReference>
<keyword evidence="13" id="KW-0472">Membrane</keyword>
<dbReference type="EMBL" id="CP125942">
    <property type="protein sequence ID" value="XAO44871.1"/>
    <property type="molecule type" value="Genomic_DNA"/>
</dbReference>
<dbReference type="InterPro" id="IPR005467">
    <property type="entry name" value="His_kinase_dom"/>
</dbReference>
<dbReference type="Pfam" id="PF00512">
    <property type="entry name" value="HisKA"/>
    <property type="match status" value="1"/>
</dbReference>
<evidence type="ECO:0000313" key="16">
    <source>
        <dbReference type="Proteomes" id="UP001486888"/>
    </source>
</evidence>
<dbReference type="RefSeq" id="WP_345469994.1">
    <property type="nucleotide sequence ID" value="NZ_CP125942.1"/>
</dbReference>
<keyword evidence="12" id="KW-0902">Two-component regulatory system</keyword>
<evidence type="ECO:0000256" key="7">
    <source>
        <dbReference type="ARBA" id="ARBA00022692"/>
    </source>
</evidence>
<proteinExistence type="predicted"/>
<protein>
    <recommendedName>
        <fullName evidence="4">histidine kinase</fullName>
        <ecNumber evidence="4">2.7.13.3</ecNumber>
    </recommendedName>
</protein>
<dbReference type="CDD" id="cd00082">
    <property type="entry name" value="HisKA"/>
    <property type="match status" value="1"/>
</dbReference>
<name>A0AAU6WAZ9_9MICC</name>
<evidence type="ECO:0000256" key="2">
    <source>
        <dbReference type="ARBA" id="ARBA00004141"/>
    </source>
</evidence>
<dbReference type="SMART" id="SM00387">
    <property type="entry name" value="HATPase_c"/>
    <property type="match status" value="1"/>
</dbReference>
<evidence type="ECO:0000259" key="14">
    <source>
        <dbReference type="PROSITE" id="PS50109"/>
    </source>
</evidence>
<organism evidence="15 16">
    <name type="scientific">Glutamicibacter ectropisis</name>
    <dbReference type="NCBI Taxonomy" id="3046593"/>
    <lineage>
        <taxon>Bacteria</taxon>
        <taxon>Bacillati</taxon>
        <taxon>Actinomycetota</taxon>
        <taxon>Actinomycetes</taxon>
        <taxon>Micrococcales</taxon>
        <taxon>Micrococcaceae</taxon>
        <taxon>Glutamicibacter</taxon>
    </lineage>
</organism>
<dbReference type="SMART" id="SM00388">
    <property type="entry name" value="HisKA"/>
    <property type="match status" value="1"/>
</dbReference>
<gene>
    <name evidence="15" type="ORF">QMQ05_10935</name>
</gene>
<evidence type="ECO:0000256" key="8">
    <source>
        <dbReference type="ARBA" id="ARBA00022741"/>
    </source>
</evidence>
<evidence type="ECO:0000256" key="12">
    <source>
        <dbReference type="ARBA" id="ARBA00023012"/>
    </source>
</evidence>
<sequence>MSSSNALSLRTRLITALMLVILVVTGIATLWAFQRAQLEAKEAQDGLLTRVSQIMDSPGAGFAQGEPSDAADESSLTVEILGAADGGHWLDANLSEGLQTVETSRGEQRVYVRTLADGQKLAVAQATAVRQDAVNETLISTLAPILISAPLMMVLVWLVVSWALRPVDKLRKELAAREDGSLDPLPEHRMPAEIAGFIQALEEHHSRAATVLEEQQRFAAEAAHELRTPIAAVSFQAEHLVAARNEQERSERGSALTSGLERLRGLCEQLLIMGQPENRPDTAVPLGDIAKSVAQNLMVLPESEDAEVSWDLDGCESESLPEIAGRIVIQNLVHNAIRYARDAGPIEICAQRLKDTLVIQVQDHGPGIKEPSKAVAAFHREAGQHIPGSGLGLAITNQTVARLGGKLELLSRSDGQSGTCAVITLPR</sequence>
<dbReference type="EC" id="2.7.13.3" evidence="4"/>
<dbReference type="PANTHER" id="PTHR45436:SF14">
    <property type="entry name" value="SENSOR PROTEIN QSEC"/>
    <property type="match status" value="1"/>
</dbReference>
<dbReference type="KEGG" id="gey:QMQ05_10935"/>
<evidence type="ECO:0000256" key="11">
    <source>
        <dbReference type="ARBA" id="ARBA00022989"/>
    </source>
</evidence>
<dbReference type="Pfam" id="PF02518">
    <property type="entry name" value="HATPase_c"/>
    <property type="match status" value="1"/>
</dbReference>
<keyword evidence="16" id="KW-1185">Reference proteome</keyword>
<evidence type="ECO:0000256" key="10">
    <source>
        <dbReference type="ARBA" id="ARBA00022840"/>
    </source>
</evidence>
<comment type="subcellular location">
    <subcellularLocation>
        <location evidence="3">Cell membrane</location>
    </subcellularLocation>
    <subcellularLocation>
        <location evidence="2">Membrane</location>
        <topology evidence="2">Multi-pass membrane protein</topology>
    </subcellularLocation>
</comment>
<accession>A0AAU6WAZ9</accession>
<dbReference type="AlphaFoldDB" id="A0AAU6WAZ9"/>
<dbReference type="InterPro" id="IPR003661">
    <property type="entry name" value="HisK_dim/P_dom"/>
</dbReference>
<evidence type="ECO:0000256" key="9">
    <source>
        <dbReference type="ARBA" id="ARBA00022777"/>
    </source>
</evidence>
<evidence type="ECO:0000256" key="5">
    <source>
        <dbReference type="ARBA" id="ARBA00022553"/>
    </source>
</evidence>
<evidence type="ECO:0000256" key="1">
    <source>
        <dbReference type="ARBA" id="ARBA00000085"/>
    </source>
</evidence>
<keyword evidence="6" id="KW-0808">Transferase</keyword>
<reference evidence="15 16" key="1">
    <citation type="submission" date="2023-05" db="EMBL/GenBank/DDBJ databases">
        <title>Glutamicibacter sp. B1, complete genome.</title>
        <authorList>
            <person name="Long Y.H."/>
            <person name="Fang T."/>
            <person name="Li X.Y."/>
        </authorList>
    </citation>
    <scope>NUCLEOTIDE SEQUENCE [LARGE SCALE GENOMIC DNA]</scope>
    <source>
        <strain evidence="15 16">B1</strain>
    </source>
</reference>
<dbReference type="GO" id="GO:0005886">
    <property type="term" value="C:plasma membrane"/>
    <property type="evidence" value="ECO:0007669"/>
    <property type="project" value="UniProtKB-SubCell"/>
</dbReference>
<dbReference type="Proteomes" id="UP001486888">
    <property type="component" value="Chromosome"/>
</dbReference>